<dbReference type="AlphaFoldDB" id="A0A1F8B8Z0"/>
<protein>
    <submittedName>
        <fullName evidence="1">Uncharacterized protein</fullName>
    </submittedName>
</protein>
<evidence type="ECO:0000313" key="1">
    <source>
        <dbReference type="EMBL" id="OGM60491.1"/>
    </source>
</evidence>
<name>A0A1F8B8Z0_9BACT</name>
<organism evidence="1 2">
    <name type="scientific">Candidatus Woesebacteria bacterium RIFCSPLOWO2_01_FULL_39_10b</name>
    <dbReference type="NCBI Taxonomy" id="1802517"/>
    <lineage>
        <taxon>Bacteria</taxon>
        <taxon>Candidatus Woeseibacteriota</taxon>
    </lineage>
</organism>
<dbReference type="Proteomes" id="UP000176404">
    <property type="component" value="Unassembled WGS sequence"/>
</dbReference>
<evidence type="ECO:0000313" key="2">
    <source>
        <dbReference type="Proteomes" id="UP000176404"/>
    </source>
</evidence>
<gene>
    <name evidence="1" type="ORF">A2892_00480</name>
</gene>
<reference evidence="1 2" key="1">
    <citation type="journal article" date="2016" name="Nat. Commun.">
        <title>Thousands of microbial genomes shed light on interconnected biogeochemical processes in an aquifer system.</title>
        <authorList>
            <person name="Anantharaman K."/>
            <person name="Brown C.T."/>
            <person name="Hug L.A."/>
            <person name="Sharon I."/>
            <person name="Castelle C.J."/>
            <person name="Probst A.J."/>
            <person name="Thomas B.C."/>
            <person name="Singh A."/>
            <person name="Wilkins M.J."/>
            <person name="Karaoz U."/>
            <person name="Brodie E.L."/>
            <person name="Williams K.H."/>
            <person name="Hubbard S.S."/>
            <person name="Banfield J.F."/>
        </authorList>
    </citation>
    <scope>NUCLEOTIDE SEQUENCE [LARGE SCALE GENOMIC DNA]</scope>
</reference>
<sequence>MLRNPDTEPTTLEVMKREVDVTEEIIDESINEFRIFRLEEVIISYDKITSPSLNNFTSFINFLN</sequence>
<accession>A0A1F8B8Z0</accession>
<comment type="caution">
    <text evidence="1">The sequence shown here is derived from an EMBL/GenBank/DDBJ whole genome shotgun (WGS) entry which is preliminary data.</text>
</comment>
<proteinExistence type="predicted"/>
<dbReference type="EMBL" id="MGHD01000004">
    <property type="protein sequence ID" value="OGM60491.1"/>
    <property type="molecule type" value="Genomic_DNA"/>
</dbReference>